<evidence type="ECO:0008006" key="3">
    <source>
        <dbReference type="Google" id="ProtNLM"/>
    </source>
</evidence>
<accession>A0A0H5R4C7</accession>
<reference evidence="2" key="1">
    <citation type="submission" date="2015-04" db="EMBL/GenBank/DDBJ databases">
        <title>The genome sequence of the plant pathogenic Rhizarian Plasmodiophora brassicae reveals insights in its biotrophic life cycle and the origin of chitin synthesis.</title>
        <authorList>
            <person name="Schwelm A."/>
            <person name="Fogelqvist J."/>
            <person name="Knaust A."/>
            <person name="Julke S."/>
            <person name="Lilja T."/>
            <person name="Dhandapani V."/>
            <person name="Bonilla-Rosso G."/>
            <person name="Karlsson M."/>
            <person name="Shevchenko A."/>
            <person name="Choi S.R."/>
            <person name="Kim H.G."/>
            <person name="Park J.Y."/>
            <person name="Lim Y.P."/>
            <person name="Ludwig-Muller J."/>
            <person name="Dixelius C."/>
        </authorList>
    </citation>
    <scope>NUCLEOTIDE SEQUENCE</scope>
    <source>
        <tissue evidence="2">Potato root galls</tissue>
    </source>
</reference>
<dbReference type="AlphaFoldDB" id="A0A0H5R4C7"/>
<dbReference type="PANTHER" id="PTHR12373">
    <property type="entry name" value="ENHANCER OF RUDIMENTARY ERH"/>
    <property type="match status" value="1"/>
</dbReference>
<dbReference type="InterPro" id="IPR000781">
    <property type="entry name" value="ERH"/>
</dbReference>
<dbReference type="PANTHER" id="PTHR12373:SF0">
    <property type="entry name" value="ENHANCER OF RUDIMENTARY HOMOLOG"/>
    <property type="match status" value="1"/>
</dbReference>
<evidence type="ECO:0000313" key="2">
    <source>
        <dbReference type="EMBL" id="CRZ08993.1"/>
    </source>
</evidence>
<name>A0A0H5R4C7_9EUKA</name>
<dbReference type="Pfam" id="PF01133">
    <property type="entry name" value="ER"/>
    <property type="match status" value="1"/>
</dbReference>
<sequence length="100" mass="11656">MTMHTIILVEVTGGHRSYDQYPTVRGAMNGVCQLFEKKLKLQYPNKDQITYDIKDLNSYIDSLPDLVAMTLNERESVYVPRNKSWIKQEVLNHLKQQANE</sequence>
<protein>
    <recommendedName>
        <fullName evidence="3">Enhancer of rudimentary homolog</fullName>
    </recommendedName>
</protein>
<dbReference type="Gene3D" id="3.30.2260.10">
    <property type="entry name" value="Enhancer of rudimentary"/>
    <property type="match status" value="1"/>
</dbReference>
<dbReference type="SUPFAM" id="SSF143875">
    <property type="entry name" value="ERH-like"/>
    <property type="match status" value="1"/>
</dbReference>
<evidence type="ECO:0000256" key="1">
    <source>
        <dbReference type="ARBA" id="ARBA00007491"/>
    </source>
</evidence>
<organism evidence="2">
    <name type="scientific">Spongospora subterranea</name>
    <dbReference type="NCBI Taxonomy" id="70186"/>
    <lineage>
        <taxon>Eukaryota</taxon>
        <taxon>Sar</taxon>
        <taxon>Rhizaria</taxon>
        <taxon>Endomyxa</taxon>
        <taxon>Phytomyxea</taxon>
        <taxon>Plasmodiophorida</taxon>
        <taxon>Plasmodiophoridae</taxon>
        <taxon>Spongospora</taxon>
    </lineage>
</organism>
<proteinExistence type="inferred from homology"/>
<dbReference type="EMBL" id="HACM01008551">
    <property type="protein sequence ID" value="CRZ08993.1"/>
    <property type="molecule type" value="Transcribed_RNA"/>
</dbReference>
<dbReference type="InterPro" id="IPR035912">
    <property type="entry name" value="EHR_sf"/>
</dbReference>
<comment type="similarity">
    <text evidence="1">Belongs to the E(R) family.</text>
</comment>